<dbReference type="PANTHER" id="PTHR36120">
    <property type="entry name" value="FUCOSE ISOMERASE"/>
    <property type="match status" value="1"/>
</dbReference>
<protein>
    <submittedName>
        <fullName evidence="3">Uncharacterized protein</fullName>
    </submittedName>
</protein>
<keyword evidence="1" id="KW-0413">Isomerase</keyword>
<dbReference type="EMBL" id="BARU01035593">
    <property type="protein sequence ID" value="GAH82298.1"/>
    <property type="molecule type" value="Genomic_DNA"/>
</dbReference>
<evidence type="ECO:0000313" key="3">
    <source>
        <dbReference type="EMBL" id="GAH82298.1"/>
    </source>
</evidence>
<dbReference type="GO" id="GO:0005737">
    <property type="term" value="C:cytoplasm"/>
    <property type="evidence" value="ECO:0007669"/>
    <property type="project" value="InterPro"/>
</dbReference>
<feature type="non-terminal residue" evidence="3">
    <location>
        <position position="254"/>
    </location>
</feature>
<dbReference type="GO" id="GO:0005996">
    <property type="term" value="P:monosaccharide metabolic process"/>
    <property type="evidence" value="ECO:0007669"/>
    <property type="project" value="InterPro"/>
</dbReference>
<comment type="caution">
    <text evidence="3">The sequence shown here is derived from an EMBL/GenBank/DDBJ whole genome shotgun (WGS) entry which is preliminary data.</text>
</comment>
<feature type="non-terminal residue" evidence="3">
    <location>
        <position position="1"/>
    </location>
</feature>
<organism evidence="3">
    <name type="scientific">marine sediment metagenome</name>
    <dbReference type="NCBI Taxonomy" id="412755"/>
    <lineage>
        <taxon>unclassified sequences</taxon>
        <taxon>metagenomes</taxon>
        <taxon>ecological metagenomes</taxon>
    </lineage>
</organism>
<evidence type="ECO:0000256" key="2">
    <source>
        <dbReference type="ARBA" id="ARBA00023277"/>
    </source>
</evidence>
<gene>
    <name evidence="3" type="ORF">S03H2_55688</name>
</gene>
<dbReference type="AlphaFoldDB" id="X1KJR0"/>
<reference evidence="3" key="1">
    <citation type="journal article" date="2014" name="Front. Microbiol.">
        <title>High frequency of phylogenetically diverse reductive dehalogenase-homologous genes in deep subseafloor sedimentary metagenomes.</title>
        <authorList>
            <person name="Kawai M."/>
            <person name="Futagami T."/>
            <person name="Toyoda A."/>
            <person name="Takaki Y."/>
            <person name="Nishi S."/>
            <person name="Hori S."/>
            <person name="Arai W."/>
            <person name="Tsubouchi T."/>
            <person name="Morono Y."/>
            <person name="Uchiyama I."/>
            <person name="Ito T."/>
            <person name="Fujiyama A."/>
            <person name="Inagaki F."/>
            <person name="Takami H."/>
        </authorList>
    </citation>
    <scope>NUCLEOTIDE SEQUENCE</scope>
    <source>
        <strain evidence="3">Expedition CK06-06</strain>
    </source>
</reference>
<dbReference type="SUPFAM" id="SSF53743">
    <property type="entry name" value="FucI/AraA N-terminal and middle domains"/>
    <property type="match status" value="1"/>
</dbReference>
<dbReference type="PANTHER" id="PTHR36120:SF2">
    <property type="entry name" value="FUCOSE ISOMERASE"/>
    <property type="match status" value="1"/>
</dbReference>
<sequence length="254" mass="29650">ESKKPVILANFIYAGDHTFTKIFSSVKDKNYQLSILSSKNLEDFDKMFENMFNLMRLRGKRVLVYAKDIIKMNWDVILELFNPERMRIAKNHPEFLDQIGKMSSDEEFEFYTDTVGFDQAHQWRKDETLYKEILKNIFDIEMIRGDPDDILKYYNEVNTEKAKEIAQKWIKNASLVEPTDKTILNSAKLYLAFKNILKDKDIDIFTPDCGTFLLCGAIPAYPCMAFFELSNEGKYGICESDMDSTISFLFGLYL</sequence>
<dbReference type="InterPro" id="IPR009015">
    <property type="entry name" value="Fucose_isomerase_N/cen_sf"/>
</dbReference>
<name>X1KJR0_9ZZZZ</name>
<accession>X1KJR0</accession>
<dbReference type="GO" id="GO:0016861">
    <property type="term" value="F:intramolecular oxidoreductase activity, interconverting aldoses and ketoses"/>
    <property type="evidence" value="ECO:0007669"/>
    <property type="project" value="InterPro"/>
</dbReference>
<keyword evidence="2" id="KW-0119">Carbohydrate metabolism</keyword>
<proteinExistence type="predicted"/>
<evidence type="ECO:0000256" key="1">
    <source>
        <dbReference type="ARBA" id="ARBA00023235"/>
    </source>
</evidence>